<evidence type="ECO:0000313" key="11">
    <source>
        <dbReference type="Proteomes" id="UP000254912"/>
    </source>
</evidence>
<evidence type="ECO:0000256" key="9">
    <source>
        <dbReference type="HAMAP-Rule" id="MF_01808"/>
    </source>
</evidence>
<dbReference type="AlphaFoldDB" id="A0A288QW03"/>
<dbReference type="GO" id="GO:0006313">
    <property type="term" value="P:DNA transposition"/>
    <property type="evidence" value="ECO:0007669"/>
    <property type="project" value="UniProtKB-UniRule"/>
</dbReference>
<evidence type="ECO:0000256" key="7">
    <source>
        <dbReference type="ARBA" id="ARBA00023172"/>
    </source>
</evidence>
<dbReference type="InterPro" id="IPR050090">
    <property type="entry name" value="Tyrosine_recombinase_XerCD"/>
</dbReference>
<evidence type="ECO:0000256" key="8">
    <source>
        <dbReference type="ARBA" id="ARBA00023306"/>
    </source>
</evidence>
<dbReference type="PROSITE" id="PS51898">
    <property type="entry name" value="TYR_RECOMBINASE"/>
    <property type="match status" value="1"/>
</dbReference>
<dbReference type="SUPFAM" id="SSF56349">
    <property type="entry name" value="DNA breaking-rejoining enzymes"/>
    <property type="match status" value="1"/>
</dbReference>
<feature type="active site" evidence="9">
    <location>
        <position position="173"/>
    </location>
</feature>
<keyword evidence="5 9" id="KW-0229">DNA integration</keyword>
<comment type="subunit">
    <text evidence="9">Forms a cyclic heterotetrameric complex composed of two molecules of XerC and two molecules of XerD.</text>
</comment>
<evidence type="ECO:0000256" key="3">
    <source>
        <dbReference type="ARBA" id="ARBA00022618"/>
    </source>
</evidence>
<dbReference type="GO" id="GO:0009037">
    <property type="term" value="F:tyrosine-based site-specific recombinase activity"/>
    <property type="evidence" value="ECO:0007669"/>
    <property type="project" value="UniProtKB-UniRule"/>
</dbReference>
<dbReference type="InterPro" id="IPR023009">
    <property type="entry name" value="Tyrosine_recombinase_XerC/XerD"/>
</dbReference>
<dbReference type="GO" id="GO:0005737">
    <property type="term" value="C:cytoplasm"/>
    <property type="evidence" value="ECO:0007669"/>
    <property type="project" value="UniProtKB-SubCell"/>
</dbReference>
<dbReference type="InterPro" id="IPR010998">
    <property type="entry name" value="Integrase_recombinase_N"/>
</dbReference>
<dbReference type="GO" id="GO:0003677">
    <property type="term" value="F:DNA binding"/>
    <property type="evidence" value="ECO:0007669"/>
    <property type="project" value="UniProtKB-UniRule"/>
</dbReference>
<comment type="function">
    <text evidence="9">Site-specific tyrosine recombinase, which acts by catalyzing the cutting and rejoining of the recombining DNA molecules. The XerC-XerD complex is essential to convert dimers of the bacterial chromosome into monomers to permit their segregation at cell division. It also contributes to the segregational stability of plasmids.</text>
</comment>
<keyword evidence="8 9" id="KW-0131">Cell cycle</keyword>
<dbReference type="Pfam" id="PF02899">
    <property type="entry name" value="Phage_int_SAM_1"/>
    <property type="match status" value="1"/>
</dbReference>
<keyword evidence="4 9" id="KW-0159">Chromosome partition</keyword>
<dbReference type="Gene3D" id="1.10.443.10">
    <property type="entry name" value="Intergrase catalytic core"/>
    <property type="match status" value="1"/>
</dbReference>
<dbReference type="InterPro" id="IPR044068">
    <property type="entry name" value="CB"/>
</dbReference>
<dbReference type="InterPro" id="IPR004107">
    <property type="entry name" value="Integrase_SAM-like_N"/>
</dbReference>
<dbReference type="HAMAP" id="MF_01808">
    <property type="entry name" value="Recomb_XerC_XerD"/>
    <property type="match status" value="1"/>
</dbReference>
<dbReference type="PANTHER" id="PTHR30349">
    <property type="entry name" value="PHAGE INTEGRASE-RELATED"/>
    <property type="match status" value="1"/>
</dbReference>
<dbReference type="CDD" id="cd00798">
    <property type="entry name" value="INT_XerDC_C"/>
    <property type="match status" value="1"/>
</dbReference>
<dbReference type="GeneID" id="94545871"/>
<proteinExistence type="inferred from homology"/>
<dbReference type="InterPro" id="IPR011010">
    <property type="entry name" value="DNA_brk_join_enz"/>
</dbReference>
<dbReference type="EMBL" id="QRAS01000001">
    <property type="protein sequence ID" value="RDL11877.1"/>
    <property type="molecule type" value="Genomic_DNA"/>
</dbReference>
<keyword evidence="11" id="KW-1185">Reference proteome</keyword>
<feature type="active site" evidence="9">
    <location>
        <position position="149"/>
    </location>
</feature>
<feature type="active site" evidence="9">
    <location>
        <position position="272"/>
    </location>
</feature>
<comment type="subcellular location">
    <subcellularLocation>
        <location evidence="1 9">Cytoplasm</location>
    </subcellularLocation>
</comment>
<evidence type="ECO:0000256" key="2">
    <source>
        <dbReference type="ARBA" id="ARBA00022490"/>
    </source>
</evidence>
<evidence type="ECO:0000256" key="1">
    <source>
        <dbReference type="ARBA" id="ARBA00004496"/>
    </source>
</evidence>
<dbReference type="KEGG" id="wso:WSWS_00666"/>
<comment type="caution">
    <text evidence="10">The sequence shown here is derived from an EMBL/GenBank/DDBJ whole genome shotgun (WGS) entry which is preliminary data.</text>
</comment>
<dbReference type="PROSITE" id="PS51900">
    <property type="entry name" value="CB"/>
    <property type="match status" value="1"/>
</dbReference>
<comment type="similarity">
    <text evidence="9">Belongs to the 'phage' integrase family. XerC subfamily.</text>
</comment>
<keyword evidence="6 9" id="KW-0238">DNA-binding</keyword>
<sequence>MTTDYPQLFHDYLRVERQYSLQTVRAYDSDMREFIKFLADSRHTSDLLQVDYLDVRVFLSYLYEKNDQPRTIGRKVSSLRAFYDFLVRNDFRASNPFAGVQLRRSGHHLPRFFYEKEMTALFETAAQDDSPLGLRNQLLLELLYDTGARVSEASDMTLAQMDQSARIIMITGKGNKTRIVPYGRYLEEHLQTYLTSSRPILMVHAKQAHDYLLVNKNGDKLTQSGIEYALKHLGRKAGLTQEVTAHMFRHTFATDLLNNGADLRTVQQLLGHSSLSTTQIYTHVTRENLQQSYRDFFPRA</sequence>
<keyword evidence="2 9" id="KW-0963">Cytoplasm</keyword>
<dbReference type="InterPro" id="IPR002104">
    <property type="entry name" value="Integrase_catalytic"/>
</dbReference>
<evidence type="ECO:0000256" key="5">
    <source>
        <dbReference type="ARBA" id="ARBA00022908"/>
    </source>
</evidence>
<dbReference type="GO" id="GO:0051301">
    <property type="term" value="P:cell division"/>
    <property type="evidence" value="ECO:0007669"/>
    <property type="project" value="UniProtKB-KW"/>
</dbReference>
<reference evidence="10 11" key="1">
    <citation type="submission" date="2018-07" db="EMBL/GenBank/DDBJ databases">
        <title>Genomic Encyclopedia of Type Strains, Phase III (KMG-III): the genomes of soil and plant-associated and newly described type strains.</title>
        <authorList>
            <person name="Whitman W."/>
        </authorList>
    </citation>
    <scope>NUCLEOTIDE SEQUENCE [LARGE SCALE GENOMIC DNA]</scope>
    <source>
        <strain evidence="10 11">CECT 7031</strain>
    </source>
</reference>
<dbReference type="RefSeq" id="WP_070229946.1">
    <property type="nucleotide sequence ID" value="NZ_BJYO01000002.1"/>
</dbReference>
<dbReference type="Proteomes" id="UP000254912">
    <property type="component" value="Unassembled WGS sequence"/>
</dbReference>
<dbReference type="GO" id="GO:0007059">
    <property type="term" value="P:chromosome segregation"/>
    <property type="evidence" value="ECO:0007669"/>
    <property type="project" value="UniProtKB-UniRule"/>
</dbReference>
<feature type="active site" evidence="9">
    <location>
        <position position="249"/>
    </location>
</feature>
<protein>
    <recommendedName>
        <fullName evidence="9">Tyrosine recombinase XerC</fullName>
    </recommendedName>
</protein>
<dbReference type="InterPro" id="IPR013762">
    <property type="entry name" value="Integrase-like_cat_sf"/>
</dbReference>
<dbReference type="Gene3D" id="1.10.150.130">
    <property type="match status" value="1"/>
</dbReference>
<name>A0A288QW03_9LACO</name>
<gene>
    <name evidence="9" type="primary">xerC</name>
    <name evidence="10" type="ORF">DFP99_0296</name>
</gene>
<accession>A0A288QW03</accession>
<keyword evidence="7 9" id="KW-0233">DNA recombination</keyword>
<organism evidence="10 11">
    <name type="scientific">Weissella soli</name>
    <dbReference type="NCBI Taxonomy" id="155866"/>
    <lineage>
        <taxon>Bacteria</taxon>
        <taxon>Bacillati</taxon>
        <taxon>Bacillota</taxon>
        <taxon>Bacilli</taxon>
        <taxon>Lactobacillales</taxon>
        <taxon>Lactobacillaceae</taxon>
        <taxon>Weissella</taxon>
    </lineage>
</organism>
<feature type="active site" evidence="9">
    <location>
        <position position="246"/>
    </location>
</feature>
<dbReference type="Pfam" id="PF00589">
    <property type="entry name" value="Phage_integrase"/>
    <property type="match status" value="1"/>
</dbReference>
<evidence type="ECO:0000256" key="6">
    <source>
        <dbReference type="ARBA" id="ARBA00023125"/>
    </source>
</evidence>
<evidence type="ECO:0000256" key="4">
    <source>
        <dbReference type="ARBA" id="ARBA00022829"/>
    </source>
</evidence>
<feature type="active site" description="O-(3'-phospho-DNA)-tyrosine intermediate" evidence="9">
    <location>
        <position position="281"/>
    </location>
</feature>
<dbReference type="PANTHER" id="PTHR30349:SF77">
    <property type="entry name" value="TYROSINE RECOMBINASE XERC"/>
    <property type="match status" value="1"/>
</dbReference>
<evidence type="ECO:0000313" key="10">
    <source>
        <dbReference type="EMBL" id="RDL11877.1"/>
    </source>
</evidence>
<keyword evidence="3 9" id="KW-0132">Cell division</keyword>